<comment type="subcellular location">
    <subcellularLocation>
        <location evidence="1">Mitochondrion outer membrane</location>
        <topology evidence="1">Single-pass membrane protein</topology>
    </subcellularLocation>
</comment>
<dbReference type="PROSITE" id="PS50062">
    <property type="entry name" value="BCL2_FAMILY"/>
    <property type="match status" value="1"/>
</dbReference>
<accession>A0A8D1R149</accession>
<dbReference type="FunFam" id="1.10.437.10:FF:000007">
    <property type="entry name" value="bcl-2 homologous antagonist/killer"/>
    <property type="match status" value="1"/>
</dbReference>
<dbReference type="GO" id="GO:0001783">
    <property type="term" value="P:B cell apoptotic process"/>
    <property type="evidence" value="ECO:0007669"/>
    <property type="project" value="Ensembl"/>
</dbReference>
<dbReference type="PRINTS" id="PR01862">
    <property type="entry name" value="BCL2FAMILY"/>
</dbReference>
<feature type="domain" description="Bcl-2 Bcl-2 homology region 1-3" evidence="15">
    <location>
        <begin position="78"/>
        <end position="177"/>
    </location>
</feature>
<keyword evidence="9" id="KW-0007">Acetylation</keyword>
<dbReference type="GO" id="GO:0010332">
    <property type="term" value="P:response to gamma radiation"/>
    <property type="evidence" value="ECO:0007669"/>
    <property type="project" value="Ensembl"/>
</dbReference>
<dbReference type="Gene3D" id="1.10.437.10">
    <property type="entry name" value="Blc2-like"/>
    <property type="match status" value="1"/>
</dbReference>
<dbReference type="GO" id="GO:0044346">
    <property type="term" value="P:fibroblast apoptotic process"/>
    <property type="evidence" value="ECO:0007669"/>
    <property type="project" value="Ensembl"/>
</dbReference>
<reference evidence="16" key="2">
    <citation type="submission" date="2025-05" db="UniProtKB">
        <authorList>
            <consortium name="Ensembl"/>
        </authorList>
    </citation>
    <scope>IDENTIFICATION</scope>
</reference>
<organism evidence="16 19">
    <name type="scientific">Sus scrofa</name>
    <name type="common">Pig</name>
    <dbReference type="NCBI Taxonomy" id="9823"/>
    <lineage>
        <taxon>Eukaryota</taxon>
        <taxon>Metazoa</taxon>
        <taxon>Chordata</taxon>
        <taxon>Craniata</taxon>
        <taxon>Vertebrata</taxon>
        <taxon>Euteleostomi</taxon>
        <taxon>Mammalia</taxon>
        <taxon>Eutheria</taxon>
        <taxon>Laurasiatheria</taxon>
        <taxon>Artiodactyla</taxon>
        <taxon>Suina</taxon>
        <taxon>Suidae</taxon>
        <taxon>Sus</taxon>
    </lineage>
</organism>
<evidence type="ECO:0000256" key="14">
    <source>
        <dbReference type="SAM" id="MobiDB-lite"/>
    </source>
</evidence>
<dbReference type="Proteomes" id="UP000314985">
    <property type="component" value="Chromosome 7"/>
</dbReference>
<keyword evidence="7" id="KW-0862">Zinc</keyword>
<keyword evidence="8" id="KW-1133">Transmembrane helix</keyword>
<dbReference type="GO" id="GO:0050673">
    <property type="term" value="P:epithelial cell proliferation"/>
    <property type="evidence" value="ECO:0007669"/>
    <property type="project" value="Ensembl"/>
</dbReference>
<evidence type="ECO:0000313" key="18">
    <source>
        <dbReference type="Proteomes" id="UP000314985"/>
    </source>
</evidence>
<evidence type="ECO:0000256" key="8">
    <source>
        <dbReference type="ARBA" id="ARBA00022989"/>
    </source>
</evidence>
<dbReference type="GO" id="GO:1901029">
    <property type="term" value="P:negative regulation of mitochondrial outer membrane permeabilization involved in apoptotic signaling pathway"/>
    <property type="evidence" value="ECO:0007669"/>
    <property type="project" value="Ensembl"/>
</dbReference>
<dbReference type="Proteomes" id="UP000694570">
    <property type="component" value="Unplaced"/>
</dbReference>
<dbReference type="InterPro" id="IPR036834">
    <property type="entry name" value="Bcl-2-like_sf"/>
</dbReference>
<evidence type="ECO:0000256" key="11">
    <source>
        <dbReference type="ARBA" id="ARBA00023136"/>
    </source>
</evidence>
<dbReference type="Pfam" id="PF00452">
    <property type="entry name" value="Bcl-2"/>
    <property type="match status" value="1"/>
</dbReference>
<dbReference type="CDD" id="cd06845">
    <property type="entry name" value="Bcl-2_like"/>
    <property type="match status" value="1"/>
</dbReference>
<keyword evidence="5" id="KW-0479">Metal-binding</keyword>
<dbReference type="PANTHER" id="PTHR11256">
    <property type="entry name" value="BCL-2 RELATED"/>
    <property type="match status" value="1"/>
</dbReference>
<evidence type="ECO:0000256" key="13">
    <source>
        <dbReference type="ARBA" id="ARBA00083617"/>
    </source>
</evidence>
<evidence type="ECO:0000256" key="6">
    <source>
        <dbReference type="ARBA" id="ARBA00022787"/>
    </source>
</evidence>
<dbReference type="Proteomes" id="UP000694726">
    <property type="component" value="Unplaced"/>
</dbReference>
<dbReference type="GO" id="GO:0070242">
    <property type="term" value="P:thymocyte apoptotic process"/>
    <property type="evidence" value="ECO:0007669"/>
    <property type="project" value="Ensembl"/>
</dbReference>
<dbReference type="SUPFAM" id="SSF56854">
    <property type="entry name" value="Bcl-2 inhibitors of programmed cell death"/>
    <property type="match status" value="1"/>
</dbReference>
<dbReference type="GO" id="GO:0097145">
    <property type="term" value="C:BAK complex"/>
    <property type="evidence" value="ECO:0007669"/>
    <property type="project" value="Ensembl"/>
</dbReference>
<dbReference type="GO" id="GO:0005741">
    <property type="term" value="C:mitochondrial outer membrane"/>
    <property type="evidence" value="ECO:0007669"/>
    <property type="project" value="UniProtKB-SubCell"/>
</dbReference>
<dbReference type="GO" id="GO:0097192">
    <property type="term" value="P:extrinsic apoptotic signaling pathway in absence of ligand"/>
    <property type="evidence" value="ECO:0007669"/>
    <property type="project" value="Ensembl"/>
</dbReference>
<dbReference type="GO" id="GO:0051726">
    <property type="term" value="P:regulation of cell cycle"/>
    <property type="evidence" value="ECO:0007669"/>
    <property type="project" value="Ensembl"/>
</dbReference>
<keyword evidence="10" id="KW-0496">Mitochondrion</keyword>
<evidence type="ECO:0000256" key="4">
    <source>
        <dbReference type="ARBA" id="ARBA00022703"/>
    </source>
</evidence>
<dbReference type="Ensembl" id="ENSSSCT00070013829.1">
    <property type="protein sequence ID" value="ENSSSCP00070011397.1"/>
    <property type="gene ID" value="ENSSSCG00070007173.1"/>
</dbReference>
<dbReference type="GO" id="GO:0051881">
    <property type="term" value="P:regulation of mitochondrial membrane potential"/>
    <property type="evidence" value="ECO:0007669"/>
    <property type="project" value="Ensembl"/>
</dbReference>
<evidence type="ECO:0000256" key="1">
    <source>
        <dbReference type="ARBA" id="ARBA00004572"/>
    </source>
</evidence>
<dbReference type="GO" id="GO:0032471">
    <property type="term" value="P:negative regulation of endoplasmic reticulum calcium ion concentration"/>
    <property type="evidence" value="ECO:0007669"/>
    <property type="project" value="Ensembl"/>
</dbReference>
<protein>
    <recommendedName>
        <fullName evidence="12">Bcl-2 homologous antagonist/killer</fullName>
    </recommendedName>
    <alternativeName>
        <fullName evidence="13">Apoptosis regulator BAK</fullName>
    </alternativeName>
</protein>
<evidence type="ECO:0000313" key="19">
    <source>
        <dbReference type="Proteomes" id="UP000694724"/>
    </source>
</evidence>
<keyword evidence="11" id="KW-0472">Membrane</keyword>
<comment type="similarity">
    <text evidence="2">Belongs to the Bcl-2 family.</text>
</comment>
<dbReference type="PANTHER" id="PTHR11256:SF41">
    <property type="entry name" value="BCL-2 HOMOLOGOUS ANTAGONIST_KILLER"/>
    <property type="match status" value="1"/>
</dbReference>
<dbReference type="Ensembl" id="ENSSSCT00040105714.1">
    <property type="protein sequence ID" value="ENSSSCP00040048480.1"/>
    <property type="gene ID" value="ENSSSCG00040076005.1"/>
</dbReference>
<dbReference type="GO" id="GO:0046872">
    <property type="term" value="F:metal ion binding"/>
    <property type="evidence" value="ECO:0007669"/>
    <property type="project" value="UniProtKB-KW"/>
</dbReference>
<proteinExistence type="inferred from homology"/>
<dbReference type="GO" id="GO:0031334">
    <property type="term" value="P:positive regulation of protein-containing complex assembly"/>
    <property type="evidence" value="ECO:0007669"/>
    <property type="project" value="Ensembl"/>
</dbReference>
<feature type="region of interest" description="Disordered" evidence="14">
    <location>
        <begin position="259"/>
        <end position="290"/>
    </location>
</feature>
<dbReference type="GO" id="GO:0044325">
    <property type="term" value="F:transmembrane transporter binding"/>
    <property type="evidence" value="ECO:0007669"/>
    <property type="project" value="Ensembl"/>
</dbReference>
<dbReference type="GO" id="GO:0071260">
    <property type="term" value="P:cellular response to mechanical stimulus"/>
    <property type="evidence" value="ECO:0007669"/>
    <property type="project" value="Ensembl"/>
</dbReference>
<dbReference type="GO" id="GO:0043065">
    <property type="term" value="P:positive regulation of apoptotic process"/>
    <property type="evidence" value="ECO:0007669"/>
    <property type="project" value="Ensembl"/>
</dbReference>
<dbReference type="GO" id="GO:0010248">
    <property type="term" value="P:establishment or maintenance of transmembrane electrochemical gradient"/>
    <property type="evidence" value="ECO:0007669"/>
    <property type="project" value="Ensembl"/>
</dbReference>
<evidence type="ECO:0000313" key="17">
    <source>
        <dbReference type="Ensembl" id="ENSSSCP00070011397.1"/>
    </source>
</evidence>
<dbReference type="GO" id="GO:0046930">
    <property type="term" value="C:pore complex"/>
    <property type="evidence" value="ECO:0007669"/>
    <property type="project" value="Ensembl"/>
</dbReference>
<keyword evidence="3" id="KW-0812">Transmembrane</keyword>
<evidence type="ECO:0000256" key="12">
    <source>
        <dbReference type="ARBA" id="ARBA00067978"/>
    </source>
</evidence>
<dbReference type="Ensembl" id="ENSSSCT00050086184.1">
    <property type="protein sequence ID" value="ENSSSCP00050036988.1"/>
    <property type="gene ID" value="ENSSSCG00050063294.1"/>
</dbReference>
<gene>
    <name evidence="16" type="primary">BAK1</name>
</gene>
<dbReference type="GO" id="GO:0015288">
    <property type="term" value="F:porin activity"/>
    <property type="evidence" value="ECO:0007669"/>
    <property type="project" value="Ensembl"/>
</dbReference>
<dbReference type="InterPro" id="IPR020728">
    <property type="entry name" value="Bcl2_BH3_motif_CS"/>
</dbReference>
<dbReference type="GO" id="GO:0035108">
    <property type="term" value="P:limb morphogenesis"/>
    <property type="evidence" value="ECO:0007669"/>
    <property type="project" value="Ensembl"/>
</dbReference>
<dbReference type="GO" id="GO:0048597">
    <property type="term" value="P:post-embryonic camera-type eye morphogenesis"/>
    <property type="evidence" value="ECO:0007669"/>
    <property type="project" value="Ensembl"/>
</dbReference>
<dbReference type="Proteomes" id="UP000694720">
    <property type="component" value="Unplaced"/>
</dbReference>
<dbReference type="GO" id="GO:0060402">
    <property type="term" value="P:calcium ion transport into cytosol"/>
    <property type="evidence" value="ECO:0007669"/>
    <property type="project" value="Ensembl"/>
</dbReference>
<dbReference type="GO" id="GO:0090201">
    <property type="term" value="P:negative regulation of release of cytochrome c from mitochondria"/>
    <property type="evidence" value="ECO:0007669"/>
    <property type="project" value="Ensembl"/>
</dbReference>
<dbReference type="GO" id="GO:0005783">
    <property type="term" value="C:endoplasmic reticulum"/>
    <property type="evidence" value="ECO:0007669"/>
    <property type="project" value="Ensembl"/>
</dbReference>
<dbReference type="Ensembl" id="ENSSSCT00015084795.1">
    <property type="protein sequence ID" value="ENSSSCP00015034422.1"/>
    <property type="gene ID" value="ENSSSCG00015063263.1"/>
</dbReference>
<dbReference type="InterPro" id="IPR026298">
    <property type="entry name" value="Bcl-2_fam"/>
</dbReference>
<dbReference type="Ensembl" id="ENSSSCT00055034739.1">
    <property type="protein sequence ID" value="ENSSSCP00055027589.1"/>
    <property type="gene ID" value="ENSSSCG00055017703.1"/>
</dbReference>
<dbReference type="GO" id="GO:0046982">
    <property type="term" value="F:protein heterodimerization activity"/>
    <property type="evidence" value="ECO:0007669"/>
    <property type="project" value="Ensembl"/>
</dbReference>
<dbReference type="InterPro" id="IPR002475">
    <property type="entry name" value="Bcl2-like"/>
</dbReference>
<evidence type="ECO:0000256" key="5">
    <source>
        <dbReference type="ARBA" id="ARBA00022723"/>
    </source>
</evidence>
<dbReference type="Proteomes" id="UP000694727">
    <property type="component" value="Unplaced"/>
</dbReference>
<dbReference type="Ensembl" id="ENSSSCT00045067697.1">
    <property type="protein sequence ID" value="ENSSSCP00045048109.1"/>
    <property type="gene ID" value="ENSSSCG00045038943.1"/>
</dbReference>
<dbReference type="Ensembl" id="ENSSSCT00025056352.1">
    <property type="protein sequence ID" value="ENSSSCP00025023861.1"/>
    <property type="gene ID" value="ENSSSCG00025041544.1"/>
</dbReference>
<dbReference type="PROSITE" id="PS01080">
    <property type="entry name" value="BH1"/>
    <property type="match status" value="1"/>
</dbReference>
<name>A0A8D1R149_PIG</name>
<dbReference type="InterPro" id="IPR020717">
    <property type="entry name" value="Bcl2_BH1_motif_CS"/>
</dbReference>
<dbReference type="GO" id="GO:0001974">
    <property type="term" value="P:blood vessel remodeling"/>
    <property type="evidence" value="ECO:0007669"/>
    <property type="project" value="Ensembl"/>
</dbReference>
<dbReference type="Proteomes" id="UP000694724">
    <property type="component" value="Unplaced"/>
</dbReference>
<dbReference type="GO" id="GO:0001782">
    <property type="term" value="P:B cell homeostasis"/>
    <property type="evidence" value="ECO:0007669"/>
    <property type="project" value="Ensembl"/>
</dbReference>
<sequence>MASGQGPGPPRQGCGEPDPSSTSEEQVARDTEEVFRSYVFHRHQQEQEAEGAAAPTDPEMVTLPLEPSSTMGQVGRQLAIIGDDINRRYDSEFQAMLQHLQPTAENAYEYFTKIASSLFESGINWGRVVALLGFGYRLALYVYQRGLTGFLGQVTRFVADFMLHHCIARWIAQRGGWVSVWVLKPPQPQSQPRPAAHPPLTTLSLLAGGSPGFGKRPHPERAASSGCGFAGPVCGTQILQVMTPRGALWGPETPLWTLAQPSPLPSSPAGVPPQEYRSFSKWAPQHWRPP</sequence>
<dbReference type="GO" id="GO:0001836">
    <property type="term" value="P:release of cytochrome c from mitochondria"/>
    <property type="evidence" value="ECO:0007669"/>
    <property type="project" value="Ensembl"/>
</dbReference>
<feature type="region of interest" description="Disordered" evidence="14">
    <location>
        <begin position="1"/>
        <end position="33"/>
    </location>
</feature>
<dbReference type="GO" id="GO:0002352">
    <property type="term" value="P:B cell negative selection"/>
    <property type="evidence" value="ECO:0007669"/>
    <property type="project" value="Ensembl"/>
</dbReference>
<dbReference type="GO" id="GO:0002262">
    <property type="term" value="P:myeloid cell homeostasis"/>
    <property type="evidence" value="ECO:0007669"/>
    <property type="project" value="Ensembl"/>
</dbReference>
<dbReference type="GO" id="GO:0034644">
    <property type="term" value="P:cellular response to UV"/>
    <property type="evidence" value="ECO:0007669"/>
    <property type="project" value="Ensembl"/>
</dbReference>
<dbReference type="Proteomes" id="UP000694571">
    <property type="component" value="Unplaced"/>
</dbReference>
<keyword evidence="4" id="KW-0053">Apoptosis</keyword>
<reference evidence="17 18" key="1">
    <citation type="submission" date="2017-08" db="EMBL/GenBank/DDBJ databases">
        <title>USMARCv1.0.</title>
        <authorList>
            <person name="Hannum G.I."/>
            <person name="Koren S."/>
            <person name="Schroeder S.G."/>
            <person name="Chin S.C."/>
            <person name="Nonneman D.J."/>
            <person name="Becker S.A."/>
            <person name="Rosen B.D."/>
            <person name="Bickhart D.M."/>
            <person name="Putnam N.H."/>
            <person name="Green R.E."/>
            <person name="Tuggle C.K."/>
            <person name="Liu H."/>
            <person name="Rohrer G.A."/>
            <person name="Warr A."/>
            <person name="Hall R."/>
            <person name="Kim K."/>
            <person name="Hume D.A."/>
            <person name="Talbot R."/>
            <person name="Chow W."/>
            <person name="Howe K."/>
            <person name="Schwartz A.S."/>
            <person name="Watson M."/>
            <person name="Archibald A.L."/>
            <person name="Phillippy A.M."/>
            <person name="Smith T.P.L."/>
        </authorList>
    </citation>
    <scope>NUCLEOTIDE SEQUENCE [LARGE SCALE GENOMIC DNA]</scope>
</reference>
<dbReference type="Proteomes" id="UP000694728">
    <property type="component" value="Unplaced"/>
</dbReference>
<evidence type="ECO:0000256" key="3">
    <source>
        <dbReference type="ARBA" id="ARBA00022692"/>
    </source>
</evidence>
<dbReference type="InterPro" id="IPR046371">
    <property type="entry name" value="Bcl-2_BH1-3"/>
</dbReference>
<evidence type="ECO:0000256" key="10">
    <source>
        <dbReference type="ARBA" id="ARBA00023128"/>
    </source>
</evidence>
<evidence type="ECO:0000313" key="16">
    <source>
        <dbReference type="Ensembl" id="ENSSSCP00055027589.1"/>
    </source>
</evidence>
<dbReference type="GO" id="GO:1902262">
    <property type="term" value="P:apoptotic process involved in blood vessel morphogenesis"/>
    <property type="evidence" value="ECO:0007669"/>
    <property type="project" value="Ensembl"/>
</dbReference>
<dbReference type="GO" id="GO:0008053">
    <property type="term" value="P:mitochondrial fusion"/>
    <property type="evidence" value="ECO:0007669"/>
    <property type="project" value="Ensembl"/>
</dbReference>
<dbReference type="GO" id="GO:0070059">
    <property type="term" value="P:intrinsic apoptotic signaling pathway in response to endoplasmic reticulum stress"/>
    <property type="evidence" value="ECO:0007669"/>
    <property type="project" value="Ensembl"/>
</dbReference>
<dbReference type="GO" id="GO:0042803">
    <property type="term" value="F:protein homodimerization activity"/>
    <property type="evidence" value="ECO:0007669"/>
    <property type="project" value="Ensembl"/>
</dbReference>
<dbReference type="Ensembl" id="ENSSSCT00035005452.1">
    <property type="protein sequence ID" value="ENSSSCP00035001902.1"/>
    <property type="gene ID" value="ENSSSCG00035004359.1"/>
</dbReference>
<dbReference type="GO" id="GO:0008630">
    <property type="term" value="P:intrinsic apoptotic signaling pathway in response to DNA damage"/>
    <property type="evidence" value="ECO:0007669"/>
    <property type="project" value="Ensembl"/>
</dbReference>
<dbReference type="PROSITE" id="PS01259">
    <property type="entry name" value="BH3"/>
    <property type="match status" value="1"/>
</dbReference>
<dbReference type="GO" id="GO:0010046">
    <property type="term" value="P:response to mycotoxin"/>
    <property type="evidence" value="ECO:0007669"/>
    <property type="project" value="Ensembl"/>
</dbReference>
<evidence type="ECO:0000256" key="9">
    <source>
        <dbReference type="ARBA" id="ARBA00022990"/>
    </source>
</evidence>
<evidence type="ECO:0000259" key="15">
    <source>
        <dbReference type="SMART" id="SM00337"/>
    </source>
</evidence>
<dbReference type="GO" id="GO:0045862">
    <property type="term" value="P:positive regulation of proteolysis"/>
    <property type="evidence" value="ECO:0007669"/>
    <property type="project" value="Ensembl"/>
</dbReference>
<keyword evidence="6" id="KW-1000">Mitochondrion outer membrane</keyword>
<dbReference type="AlphaFoldDB" id="A0A8D1R149"/>
<dbReference type="SMART" id="SM00337">
    <property type="entry name" value="BCL"/>
    <property type="match status" value="1"/>
</dbReference>
<evidence type="ECO:0000256" key="2">
    <source>
        <dbReference type="ARBA" id="ARBA00009458"/>
    </source>
</evidence>
<evidence type="ECO:0000256" key="7">
    <source>
        <dbReference type="ARBA" id="ARBA00022833"/>
    </source>
</evidence>
<dbReference type="Proteomes" id="UP000694722">
    <property type="component" value="Unplaced"/>
</dbReference>
<dbReference type="GO" id="GO:0010524">
    <property type="term" value="P:positive regulation of calcium ion transport into cytosol"/>
    <property type="evidence" value="ECO:0007669"/>
    <property type="project" value="Ensembl"/>
</dbReference>
<dbReference type="GO" id="GO:0009620">
    <property type="term" value="P:response to fungus"/>
    <property type="evidence" value="ECO:0007669"/>
    <property type="project" value="Ensembl"/>
</dbReference>
<dbReference type="Ensembl" id="ENSSSCT00030105205.1">
    <property type="protein sequence ID" value="ENSSSCP00030048915.1"/>
    <property type="gene ID" value="ENSSSCG00030074878.1"/>
</dbReference>
<dbReference type="GO" id="GO:0005829">
    <property type="term" value="C:cytosol"/>
    <property type="evidence" value="ECO:0007669"/>
    <property type="project" value="Ensembl"/>
</dbReference>
<dbReference type="GO" id="GO:0060068">
    <property type="term" value="P:vagina development"/>
    <property type="evidence" value="ECO:0007669"/>
    <property type="project" value="Ensembl"/>
</dbReference>
<feature type="region of interest" description="Disordered" evidence="14">
    <location>
        <begin position="45"/>
        <end position="68"/>
    </location>
</feature>